<evidence type="ECO:0000256" key="1">
    <source>
        <dbReference type="SAM" id="MobiDB-lite"/>
    </source>
</evidence>
<evidence type="ECO:0000313" key="3">
    <source>
        <dbReference type="Proteomes" id="UP000823674"/>
    </source>
</evidence>
<name>A0ABQ7LTI6_BRACM</name>
<gene>
    <name evidence="2" type="primary">A08p026040.1_BraROA</name>
    <name evidence="2" type="ORF">IGI04_031423</name>
</gene>
<accession>A0ABQ7LTI6</accession>
<feature type="region of interest" description="Disordered" evidence="1">
    <location>
        <begin position="72"/>
        <end position="98"/>
    </location>
</feature>
<protein>
    <submittedName>
        <fullName evidence="2">Uncharacterized protein</fullName>
    </submittedName>
</protein>
<dbReference type="EMBL" id="JADBGQ010000007">
    <property type="protein sequence ID" value="KAG5389882.1"/>
    <property type="molecule type" value="Genomic_DNA"/>
</dbReference>
<evidence type="ECO:0000313" key="2">
    <source>
        <dbReference type="EMBL" id="KAG5389882.1"/>
    </source>
</evidence>
<sequence length="98" mass="11024">MNLEKPPSPGETQPEPTRNPPPPRHSKRARLHSKIRPPRRSASGDGTDAHAPAALIYTKNWIKGYEAYKHEDEIDPEEETLPSFQSIANVEEDEDAEV</sequence>
<feature type="compositionally biased region" description="Basic residues" evidence="1">
    <location>
        <begin position="24"/>
        <end position="39"/>
    </location>
</feature>
<proteinExistence type="predicted"/>
<reference evidence="2 3" key="1">
    <citation type="submission" date="2021-03" db="EMBL/GenBank/DDBJ databases">
        <authorList>
            <person name="King G.J."/>
            <person name="Bancroft I."/>
            <person name="Baten A."/>
            <person name="Bloomfield J."/>
            <person name="Borpatragohain P."/>
            <person name="He Z."/>
            <person name="Irish N."/>
            <person name="Irwin J."/>
            <person name="Liu K."/>
            <person name="Mauleon R.P."/>
            <person name="Moore J."/>
            <person name="Morris R."/>
            <person name="Ostergaard L."/>
            <person name="Wang B."/>
            <person name="Wells R."/>
        </authorList>
    </citation>
    <scope>NUCLEOTIDE SEQUENCE [LARGE SCALE GENOMIC DNA]</scope>
    <source>
        <strain evidence="2">R-o-18</strain>
        <tissue evidence="2">Leaf</tissue>
    </source>
</reference>
<organism evidence="2 3">
    <name type="scientific">Brassica rapa subsp. trilocularis</name>
    <dbReference type="NCBI Taxonomy" id="1813537"/>
    <lineage>
        <taxon>Eukaryota</taxon>
        <taxon>Viridiplantae</taxon>
        <taxon>Streptophyta</taxon>
        <taxon>Embryophyta</taxon>
        <taxon>Tracheophyta</taxon>
        <taxon>Spermatophyta</taxon>
        <taxon>Magnoliopsida</taxon>
        <taxon>eudicotyledons</taxon>
        <taxon>Gunneridae</taxon>
        <taxon>Pentapetalae</taxon>
        <taxon>rosids</taxon>
        <taxon>malvids</taxon>
        <taxon>Brassicales</taxon>
        <taxon>Brassicaceae</taxon>
        <taxon>Brassiceae</taxon>
        <taxon>Brassica</taxon>
    </lineage>
</organism>
<feature type="region of interest" description="Disordered" evidence="1">
    <location>
        <begin position="1"/>
        <end position="52"/>
    </location>
</feature>
<comment type="caution">
    <text evidence="2">The sequence shown here is derived from an EMBL/GenBank/DDBJ whole genome shotgun (WGS) entry which is preliminary data.</text>
</comment>
<dbReference type="Proteomes" id="UP000823674">
    <property type="component" value="Chromosome A08"/>
</dbReference>
<keyword evidence="3" id="KW-1185">Reference proteome</keyword>